<organism evidence="1 2">
    <name type="scientific">Proteiniclasticum ruminis</name>
    <dbReference type="NCBI Taxonomy" id="398199"/>
    <lineage>
        <taxon>Bacteria</taxon>
        <taxon>Bacillati</taxon>
        <taxon>Bacillota</taxon>
        <taxon>Clostridia</taxon>
        <taxon>Eubacteriales</taxon>
        <taxon>Clostridiaceae</taxon>
        <taxon>Proteiniclasticum</taxon>
    </lineage>
</organism>
<dbReference type="RefSeq" id="WP_031574443.1">
    <property type="nucleotide sequence ID" value="NZ_FNDZ01000001.1"/>
</dbReference>
<proteinExistence type="predicted"/>
<dbReference type="Proteomes" id="UP000183255">
    <property type="component" value="Unassembled WGS sequence"/>
</dbReference>
<name>A0A1G8ICL2_9CLOT</name>
<dbReference type="PANTHER" id="PTHR34351:SF2">
    <property type="entry name" value="DUF58 DOMAIN-CONTAINING PROTEIN"/>
    <property type="match status" value="1"/>
</dbReference>
<evidence type="ECO:0000313" key="1">
    <source>
        <dbReference type="EMBL" id="SDI16521.1"/>
    </source>
</evidence>
<evidence type="ECO:0000313" key="2">
    <source>
        <dbReference type="Proteomes" id="UP000183255"/>
    </source>
</evidence>
<accession>A0A1G8ICL2</accession>
<dbReference type="AlphaFoldDB" id="A0A1G8ICL2"/>
<reference evidence="1 2" key="1">
    <citation type="submission" date="2016-10" db="EMBL/GenBank/DDBJ databases">
        <authorList>
            <person name="de Groot N.N."/>
        </authorList>
    </citation>
    <scope>NUCLEOTIDE SEQUENCE [LARGE SCALE GENOMIC DNA]</scope>
    <source>
        <strain evidence="1 2">CGMCC 1.5058</strain>
    </source>
</reference>
<dbReference type="EMBL" id="FNDZ01000001">
    <property type="protein sequence ID" value="SDI16521.1"/>
    <property type="molecule type" value="Genomic_DNA"/>
</dbReference>
<protein>
    <submittedName>
        <fullName evidence="1">Uncharacterized protein</fullName>
    </submittedName>
</protein>
<dbReference type="PANTHER" id="PTHR34351">
    <property type="entry name" value="SLR1927 PROTEIN-RELATED"/>
    <property type="match status" value="1"/>
</dbReference>
<gene>
    <name evidence="1" type="ORF">SAMN05421804_101841</name>
</gene>
<sequence>MTGIFVMLLLVILLVNRVLFLYSGRSLTYRTSTDKKVYEMGEIIKVMPVIENRKPLTLPFLRVDEYYDPSFSVEVNSYSLVLMPYQRVRRTYELTAAKRGLYHVEAASLKLGDFLGFYEAYQEIPLKVPVVILPEKKNLRNIVIPYHSFQGAVSVKRWIMDDPLMIRGIREYTGTESERYIHWPSTLKHDRLMVKQFDFTAEKSVLLFLNLETSKPFWKNPDLEAMENAIVIMRAVMEELTNENVPFSFASNAYNDHASQRGYYFPPGISKDSLKKYNEILGKMGKVIAMPLEESLKGFTRNKQSYQTFVLVTPRVLEEYLSPLRSFSKTFGRSVVLSAREENLNRLPKEMELYKGGF</sequence>